<dbReference type="PANTHER" id="PTHR47990">
    <property type="entry name" value="2-OXOGLUTARATE (2OG) AND FE(II)-DEPENDENT OXYGENASE SUPERFAMILY PROTEIN-RELATED"/>
    <property type="match status" value="1"/>
</dbReference>
<accession>A0A9W9JIU3</accession>
<sequence length="674" mass="73989">MTSSSDHVFPLQSEGLQVTGLFKKRNPTVIPRSLVVFIHGGGANAAYFDNPGFRYPAVLSERGYDVLNVQRPGYGGNPIPAIASPIRSSVALITDLISRVYCSQTDPQRGVILVGHSIGAAIALAIAAQSDCQSFPVLAVSALGVVPTLQRALLLPDPDLESNEPRFVIDDVPTVVSRFFGPFECLDEKVFTGDTLRAAFEPSVRAEIREFTGPEWYYLLVNDIFPAVKVPVQYLAAEYELVWQGTTEAQPRFDSLAGLFTGSPNVQARLLLGGGHNYEFTKNSAQLHELRLDFISKMSEQLALNPLPFTSIPVLDYSQALSSSTKPTFLNHLREALINVGFFYLQNPPVSVDAQRALLEKSLELFRLPLEKKLEIDMVNSPHFLGYSKLGAEITALKQDHREQFDFATELPAPGKDEPLYRNICGPNQWPDENAIPGFRRAIEDYIAEASELAGSFTALIAEALDLPSTAFEQAFDKPGQHKLKLIKYPPPPTSGDDDNGFQGVGAHKDSGFLTFLLQATPHRGLEVQNKAGDWIPASPIPNTFVVNIGRALEALTGGVCTATTHRVSLRKENFLDTEGNSLGSRFSFPVFQGVSPDLSAEKISLVIPNHIRDLVKDDKAKSDAEATFNEMFRTNIGEGTLVARVTSHQDVGQRWYPEILSKALKGQRDFVAH</sequence>
<dbReference type="GO" id="GO:0017000">
    <property type="term" value="P:antibiotic biosynthetic process"/>
    <property type="evidence" value="ECO:0007669"/>
    <property type="project" value="UniProtKB-ARBA"/>
</dbReference>
<dbReference type="InterPro" id="IPR029058">
    <property type="entry name" value="AB_hydrolase_fold"/>
</dbReference>
<dbReference type="GeneID" id="83181223"/>
<dbReference type="GO" id="GO:0072330">
    <property type="term" value="P:monocarboxylic acid biosynthetic process"/>
    <property type="evidence" value="ECO:0007669"/>
    <property type="project" value="UniProtKB-ARBA"/>
</dbReference>
<dbReference type="RefSeq" id="XP_058306171.1">
    <property type="nucleotide sequence ID" value="XM_058453922.1"/>
</dbReference>
<comment type="similarity">
    <text evidence="1">Belongs to the iron/ascorbate-dependent oxidoreductase family.</text>
</comment>
<comment type="caution">
    <text evidence="3">The sequence shown here is derived from an EMBL/GenBank/DDBJ whole genome shotgun (WGS) entry which is preliminary data.</text>
</comment>
<dbReference type="AlphaFoldDB" id="A0A9W9JIU3"/>
<dbReference type="OrthoDB" id="627829at2759"/>
<evidence type="ECO:0000259" key="2">
    <source>
        <dbReference type="PROSITE" id="PS51471"/>
    </source>
</evidence>
<reference evidence="3" key="2">
    <citation type="journal article" date="2023" name="IMA Fungus">
        <title>Comparative genomic study of the Penicillium genus elucidates a diverse pangenome and 15 lateral gene transfer events.</title>
        <authorList>
            <person name="Petersen C."/>
            <person name="Sorensen T."/>
            <person name="Nielsen M.R."/>
            <person name="Sondergaard T.E."/>
            <person name="Sorensen J.L."/>
            <person name="Fitzpatrick D.A."/>
            <person name="Frisvad J.C."/>
            <person name="Nielsen K.L."/>
        </authorList>
    </citation>
    <scope>NUCLEOTIDE SEQUENCE</scope>
    <source>
        <strain evidence="3">IBT 15544</strain>
    </source>
</reference>
<dbReference type="Gene3D" id="2.60.120.330">
    <property type="entry name" value="B-lactam Antibiotic, Isopenicillin N Synthase, Chain"/>
    <property type="match status" value="1"/>
</dbReference>
<dbReference type="InterPro" id="IPR050231">
    <property type="entry name" value="Iron_ascorbate_oxido_reductase"/>
</dbReference>
<dbReference type="Pfam" id="PF14226">
    <property type="entry name" value="DIOX_N"/>
    <property type="match status" value="1"/>
</dbReference>
<evidence type="ECO:0000256" key="1">
    <source>
        <dbReference type="ARBA" id="ARBA00008056"/>
    </source>
</evidence>
<dbReference type="PROSITE" id="PS51471">
    <property type="entry name" value="FE2OG_OXY"/>
    <property type="match status" value="1"/>
</dbReference>
<dbReference type="SUPFAM" id="SSF51197">
    <property type="entry name" value="Clavaminate synthase-like"/>
    <property type="match status" value="1"/>
</dbReference>
<dbReference type="Pfam" id="PF03171">
    <property type="entry name" value="2OG-FeII_Oxy"/>
    <property type="match status" value="1"/>
</dbReference>
<evidence type="ECO:0000313" key="3">
    <source>
        <dbReference type="EMBL" id="KAJ5197743.1"/>
    </source>
</evidence>
<dbReference type="InterPro" id="IPR005123">
    <property type="entry name" value="Oxoglu/Fe-dep_dioxygenase_dom"/>
</dbReference>
<dbReference type="SUPFAM" id="SSF53474">
    <property type="entry name" value="alpha/beta-Hydrolases"/>
    <property type="match status" value="1"/>
</dbReference>
<gene>
    <name evidence="3" type="ORF">N7498_006860</name>
</gene>
<reference evidence="3" key="1">
    <citation type="submission" date="2022-12" db="EMBL/GenBank/DDBJ databases">
        <authorList>
            <person name="Petersen C."/>
        </authorList>
    </citation>
    <scope>NUCLEOTIDE SEQUENCE</scope>
    <source>
        <strain evidence="3">IBT 15544</strain>
    </source>
</reference>
<evidence type="ECO:0000313" key="4">
    <source>
        <dbReference type="Proteomes" id="UP001150904"/>
    </source>
</evidence>
<feature type="domain" description="Fe2OG dioxygenase" evidence="2">
    <location>
        <begin position="480"/>
        <end position="595"/>
    </location>
</feature>
<proteinExistence type="inferred from homology"/>
<protein>
    <submittedName>
        <fullName evidence="3">Oxidoreductase 2OG-Fe(II) oxygenase family</fullName>
    </submittedName>
</protein>
<keyword evidence="4" id="KW-1185">Reference proteome</keyword>
<dbReference type="InterPro" id="IPR027443">
    <property type="entry name" value="IPNS-like_sf"/>
</dbReference>
<organism evidence="3 4">
    <name type="scientific">Penicillium cinerascens</name>
    <dbReference type="NCBI Taxonomy" id="70096"/>
    <lineage>
        <taxon>Eukaryota</taxon>
        <taxon>Fungi</taxon>
        <taxon>Dikarya</taxon>
        <taxon>Ascomycota</taxon>
        <taxon>Pezizomycotina</taxon>
        <taxon>Eurotiomycetes</taxon>
        <taxon>Eurotiomycetidae</taxon>
        <taxon>Eurotiales</taxon>
        <taxon>Aspergillaceae</taxon>
        <taxon>Penicillium</taxon>
    </lineage>
</organism>
<dbReference type="InterPro" id="IPR026992">
    <property type="entry name" value="DIOX_N"/>
</dbReference>
<dbReference type="InterPro" id="IPR000073">
    <property type="entry name" value="AB_hydrolase_1"/>
</dbReference>
<dbReference type="InterPro" id="IPR044861">
    <property type="entry name" value="IPNS-like_FE2OG_OXY"/>
</dbReference>
<dbReference type="Proteomes" id="UP001150904">
    <property type="component" value="Unassembled WGS sequence"/>
</dbReference>
<dbReference type="Pfam" id="PF12697">
    <property type="entry name" value="Abhydrolase_6"/>
    <property type="match status" value="1"/>
</dbReference>
<name>A0A9W9JIU3_9EURO</name>
<dbReference type="EMBL" id="JAPQKR010000014">
    <property type="protein sequence ID" value="KAJ5197743.1"/>
    <property type="molecule type" value="Genomic_DNA"/>
</dbReference>
<dbReference type="Gene3D" id="3.40.50.1820">
    <property type="entry name" value="alpha/beta hydrolase"/>
    <property type="match status" value="1"/>
</dbReference>